<dbReference type="AlphaFoldDB" id="L0IKP2"/>
<dbReference type="Pfam" id="PF09651">
    <property type="entry name" value="Cas_APE2256"/>
    <property type="match status" value="1"/>
</dbReference>
<reference evidence="2 3" key="1">
    <citation type="submission" date="2012-03" db="EMBL/GenBank/DDBJ databases">
        <title>Complete sequence of chromosome of Thermoanaerobacterium thermosaccharolyticum M0795.</title>
        <authorList>
            <consortium name="US DOE Joint Genome Institute"/>
            <person name="Lucas S."/>
            <person name="Han J."/>
            <person name="Lapidus A."/>
            <person name="Cheng J.-F."/>
            <person name="Goodwin L."/>
            <person name="Pitluck S."/>
            <person name="Peters L."/>
            <person name="Teshima H."/>
            <person name="Detter J.C."/>
            <person name="Han C."/>
            <person name="Tapia R."/>
            <person name="Land M."/>
            <person name="Hauser L."/>
            <person name="Kyrpides N."/>
            <person name="Ivanova N."/>
            <person name="Pagani I."/>
            <person name="Feinberg L."/>
            <person name="Folden J."/>
            <person name="Hogsett D."/>
            <person name="Shaw J."/>
            <person name="Woyke T."/>
        </authorList>
    </citation>
    <scope>NUCLEOTIDE SEQUENCE [LARGE SCALE GENOMIC DNA]</scope>
    <source>
        <strain evidence="2 3">M0795</strain>
    </source>
</reference>
<name>L0IKP2_THETR</name>
<evidence type="ECO:0000313" key="2">
    <source>
        <dbReference type="EMBL" id="AGB18557.1"/>
    </source>
</evidence>
<proteinExistence type="predicted"/>
<feature type="domain" description="CRISPR system ring nuclease SSO1393-like" evidence="1">
    <location>
        <begin position="63"/>
        <end position="197"/>
    </location>
</feature>
<organism evidence="2 3">
    <name type="scientific">Thermoanaerobacterium thermosaccharolyticum M0795</name>
    <dbReference type="NCBI Taxonomy" id="698948"/>
    <lineage>
        <taxon>Bacteria</taxon>
        <taxon>Bacillati</taxon>
        <taxon>Bacillota</taxon>
        <taxon>Clostridia</taxon>
        <taxon>Thermoanaerobacterales</taxon>
        <taxon>Thermoanaerobacteraceae</taxon>
        <taxon>Thermoanaerobacterium</taxon>
    </lineage>
</organism>
<dbReference type="PATRIC" id="fig|698948.3.peg.878"/>
<sequence length="386" mass="45756">MIKLITTVGTSLFENYLKEKEDIKTYYKQIKDKNYREYEEYFNPIEKVKRAILNFYSKNRSEDISAEIKSVKKISEYLKEDIDVYLIATDTIVSRVAADIIKKFLEDDGFIVKFNPKIDIIKGLQVKNKEQFINEGLSNLIKRINEILEEEYYGNVAFNISGGYKANIPYFTMMAQINGCDTYYIFEDTEELISIPAAPITIDIEMFEKYNREFTELSSCIDNYSKWRENHYEFVNEARSCIEIADNIACLSPIGEILWENYRNRYNIFFATKNVIEKIKNNKILAQKVVKFLSEDNIRNGKTEIKGLKIKHKVYDDGNNNYRIVYDQRDDQIYIYAIFDYEPDEIKFINDPKQSNRIEDYDFTQYKIDKQSLMIDLFNTELNYAE</sequence>
<dbReference type="HOGENOM" id="CLU_734999_0_0_9"/>
<protein>
    <submittedName>
        <fullName evidence="2">Putative CRISPR-associated protein, APE2256 family</fullName>
    </submittedName>
</protein>
<dbReference type="EMBL" id="CP003066">
    <property type="protein sequence ID" value="AGB18557.1"/>
    <property type="molecule type" value="Genomic_DNA"/>
</dbReference>
<accession>L0IKP2</accession>
<dbReference type="Proteomes" id="UP000010845">
    <property type="component" value="Chromosome"/>
</dbReference>
<gene>
    <name evidence="2" type="ORF">Thethe_00886</name>
</gene>
<dbReference type="RefSeq" id="WP_015311248.1">
    <property type="nucleotide sequence ID" value="NC_019970.1"/>
</dbReference>
<dbReference type="Gene3D" id="3.40.50.10770">
    <property type="entry name" value="Hypothetical protein VC1899 like domain (Restriction endonuclease-like)"/>
    <property type="match status" value="1"/>
</dbReference>
<dbReference type="KEGG" id="tto:Thethe_00886"/>
<dbReference type="InterPro" id="IPR013442">
    <property type="entry name" value="SSO1393-like"/>
</dbReference>
<evidence type="ECO:0000259" key="1">
    <source>
        <dbReference type="Pfam" id="PF09651"/>
    </source>
</evidence>
<dbReference type="NCBIfam" id="TIGR02619">
    <property type="entry name" value="putative CRISPR-associated protein, APE2256 family"/>
    <property type="match status" value="1"/>
</dbReference>
<evidence type="ECO:0000313" key="3">
    <source>
        <dbReference type="Proteomes" id="UP000010845"/>
    </source>
</evidence>